<dbReference type="OrthoDB" id="9808637at2"/>
<feature type="transmembrane region" description="Helical" evidence="5">
    <location>
        <begin position="151"/>
        <end position="171"/>
    </location>
</feature>
<dbReference type="EMBL" id="CP031417">
    <property type="protein sequence ID" value="AXK81713.1"/>
    <property type="molecule type" value="Genomic_DNA"/>
</dbReference>
<proteinExistence type="predicted"/>
<dbReference type="AlphaFoldDB" id="A0A345ZXR6"/>
<dbReference type="Pfam" id="PF02600">
    <property type="entry name" value="DsbB"/>
    <property type="match status" value="1"/>
</dbReference>
<evidence type="ECO:0000256" key="1">
    <source>
        <dbReference type="ARBA" id="ARBA00004141"/>
    </source>
</evidence>
<evidence type="ECO:0000256" key="2">
    <source>
        <dbReference type="ARBA" id="ARBA00022692"/>
    </source>
</evidence>
<keyword evidence="4 5" id="KW-0472">Membrane</keyword>
<keyword evidence="3 5" id="KW-1133">Transmembrane helix</keyword>
<evidence type="ECO:0000256" key="5">
    <source>
        <dbReference type="SAM" id="Phobius"/>
    </source>
</evidence>
<dbReference type="InterPro" id="IPR024199">
    <property type="entry name" value="Uncharacterised_DsbB"/>
</dbReference>
<protein>
    <submittedName>
        <fullName evidence="6">Disulfide bond formation protein B</fullName>
    </submittedName>
</protein>
<evidence type="ECO:0000256" key="3">
    <source>
        <dbReference type="ARBA" id="ARBA00022989"/>
    </source>
</evidence>
<evidence type="ECO:0000313" key="7">
    <source>
        <dbReference type="Proteomes" id="UP000254889"/>
    </source>
</evidence>
<evidence type="ECO:0000256" key="4">
    <source>
        <dbReference type="ARBA" id="ARBA00023136"/>
    </source>
</evidence>
<gene>
    <name evidence="6" type="ORF">DW352_14995</name>
</gene>
<dbReference type="Gene3D" id="1.20.1550.10">
    <property type="entry name" value="DsbB-like"/>
    <property type="match status" value="1"/>
</dbReference>
<dbReference type="GO" id="GO:0006457">
    <property type="term" value="P:protein folding"/>
    <property type="evidence" value="ECO:0007669"/>
    <property type="project" value="InterPro"/>
</dbReference>
<feature type="transmembrane region" description="Helical" evidence="5">
    <location>
        <begin position="51"/>
        <end position="71"/>
    </location>
</feature>
<dbReference type="Proteomes" id="UP000254889">
    <property type="component" value="Chromosome"/>
</dbReference>
<name>A0A345ZXR6_9HYPH</name>
<dbReference type="InterPro" id="IPR023380">
    <property type="entry name" value="DsbB-like_sf"/>
</dbReference>
<dbReference type="GO" id="GO:0016020">
    <property type="term" value="C:membrane"/>
    <property type="evidence" value="ECO:0007669"/>
    <property type="project" value="UniProtKB-SubCell"/>
</dbReference>
<comment type="subcellular location">
    <subcellularLocation>
        <location evidence="1">Membrane</location>
        <topology evidence="1">Multi-pass membrane protein</topology>
    </subcellularLocation>
</comment>
<dbReference type="GO" id="GO:0015035">
    <property type="term" value="F:protein-disulfide reductase activity"/>
    <property type="evidence" value="ECO:0007669"/>
    <property type="project" value="InterPro"/>
</dbReference>
<feature type="transmembrane region" description="Helical" evidence="5">
    <location>
        <begin position="15"/>
        <end position="39"/>
    </location>
</feature>
<reference evidence="6 7" key="1">
    <citation type="submission" date="2018-07" db="EMBL/GenBank/DDBJ databases">
        <authorList>
            <person name="Quirk P.G."/>
            <person name="Krulwich T.A."/>
        </authorList>
    </citation>
    <scope>NUCLEOTIDE SEQUENCE [LARGE SCALE GENOMIC DNA]</scope>
    <source>
        <strain evidence="6 7">CC-BB4</strain>
    </source>
</reference>
<keyword evidence="7" id="KW-1185">Reference proteome</keyword>
<dbReference type="RefSeq" id="WP_115692092.1">
    <property type="nucleotide sequence ID" value="NZ_CP031417.1"/>
</dbReference>
<dbReference type="SUPFAM" id="SSF158442">
    <property type="entry name" value="DsbB-like"/>
    <property type="match status" value="1"/>
</dbReference>
<dbReference type="KEGG" id="ptaw:DW352_14995"/>
<dbReference type="InterPro" id="IPR003752">
    <property type="entry name" value="DiS_bond_form_DsbB/BdbC"/>
</dbReference>
<dbReference type="PIRSF" id="PIRSF033913">
    <property type="entry name" value="S-S_format_DsbB"/>
    <property type="match status" value="1"/>
</dbReference>
<keyword evidence="2 5" id="KW-0812">Transmembrane</keyword>
<evidence type="ECO:0000313" key="6">
    <source>
        <dbReference type="EMBL" id="AXK81713.1"/>
    </source>
</evidence>
<accession>A0A345ZXR6</accession>
<organism evidence="6 7">
    <name type="scientific">Pseudolabrys taiwanensis</name>
    <dbReference type="NCBI Taxonomy" id="331696"/>
    <lineage>
        <taxon>Bacteria</taxon>
        <taxon>Pseudomonadati</taxon>
        <taxon>Pseudomonadota</taxon>
        <taxon>Alphaproteobacteria</taxon>
        <taxon>Hyphomicrobiales</taxon>
        <taxon>Xanthobacteraceae</taxon>
        <taxon>Pseudolabrys</taxon>
    </lineage>
</organism>
<feature type="transmembrane region" description="Helical" evidence="5">
    <location>
        <begin position="78"/>
        <end position="98"/>
    </location>
</feature>
<sequence length="177" mass="18875">MTDTLAIVRADPPRAAAAALLVIALATIAGFFFFQYVLGYPPCPLCLEQRIPYYFSAPLAALLWLGAGYGAARKVLMLGFLAIAAAMLWDAGLAAYHAGVEWKFWAGPTDCSGPINAIGSTGDLMKSLQSIRVVRCDEAAWRLFGISLPGYNVLVSLVMVAVAAWGAKAVYARADEK</sequence>